<reference evidence="1 2" key="1">
    <citation type="submission" date="2012-12" db="EMBL/GenBank/DDBJ databases">
        <title>The Genome Sequence of Enterococcus faecium E2039.</title>
        <authorList>
            <consortium name="The Broad Institute Genome Sequencing Platform"/>
            <consortium name="The Broad Institute Genome Sequencing Center for Infectious Disease"/>
            <person name="Earl A.M."/>
            <person name="Gilmore M.S."/>
            <person name="van Schaik W."/>
            <person name="Lebreton F."/>
            <person name="Willems R.J."/>
            <person name="Walker B."/>
            <person name="Young S.K."/>
            <person name="Zeng Q."/>
            <person name="Gargeya S."/>
            <person name="Fitzgerald M."/>
            <person name="Haas B."/>
            <person name="Abouelleil A."/>
            <person name="Alvarado L."/>
            <person name="Arachchi H.M."/>
            <person name="Berlin A.M."/>
            <person name="Chapman S.B."/>
            <person name="Dewar J."/>
            <person name="Goldberg J."/>
            <person name="Griggs A."/>
            <person name="Gujja S."/>
            <person name="Hansen M."/>
            <person name="Howarth C."/>
            <person name="Imamovic A."/>
            <person name="Larimer J."/>
            <person name="McCowan C."/>
            <person name="Murphy C."/>
            <person name="Neiman D."/>
            <person name="Pearson M."/>
            <person name="Priest M."/>
            <person name="Roberts A."/>
            <person name="Saif S."/>
            <person name="Shea T."/>
            <person name="Sisk P."/>
            <person name="Sykes S."/>
            <person name="Wortman J."/>
            <person name="Nusbaum C."/>
            <person name="Birren B."/>
        </authorList>
    </citation>
    <scope>NUCLEOTIDE SEQUENCE [LARGE SCALE GENOMIC DNA]</scope>
    <source>
        <strain evidence="1 2">E2039</strain>
    </source>
</reference>
<dbReference type="Proteomes" id="UP000010504">
    <property type="component" value="Unassembled WGS sequence"/>
</dbReference>
<evidence type="ECO:0000313" key="2">
    <source>
        <dbReference type="Proteomes" id="UP000010504"/>
    </source>
</evidence>
<evidence type="ECO:0000313" key="1">
    <source>
        <dbReference type="EMBL" id="ELB40257.1"/>
    </source>
</evidence>
<accession>A0A829A6D1</accession>
<name>A0A829A6D1_ENTFC</name>
<dbReference type="AlphaFoldDB" id="A0A829A6D1"/>
<comment type="caution">
    <text evidence="1">The sequence shown here is derived from an EMBL/GenBank/DDBJ whole genome shotgun (WGS) entry which is preliminary data.</text>
</comment>
<dbReference type="RefSeq" id="WP_002291098.1">
    <property type="nucleotide sequence ID" value="NZ_KB029915.1"/>
</dbReference>
<gene>
    <name evidence="1" type="ORF">OKA_03934</name>
</gene>
<organism evidence="1 2">
    <name type="scientific">Enterococcus faecium EnGen0026</name>
    <dbReference type="NCBI Taxonomy" id="1138917"/>
    <lineage>
        <taxon>Bacteria</taxon>
        <taxon>Bacillati</taxon>
        <taxon>Bacillota</taxon>
        <taxon>Bacilli</taxon>
        <taxon>Lactobacillales</taxon>
        <taxon>Enterococcaceae</taxon>
        <taxon>Enterococcus</taxon>
    </lineage>
</organism>
<sequence>MEKKEEVLLTKNSLSIKTITKQRDYWLQNGCKNKKEPRIP</sequence>
<dbReference type="EMBL" id="AHXS01000012">
    <property type="protein sequence ID" value="ELB40257.1"/>
    <property type="molecule type" value="Genomic_DNA"/>
</dbReference>
<proteinExistence type="predicted"/>
<protein>
    <submittedName>
        <fullName evidence="1">Uncharacterized protein</fullName>
    </submittedName>
</protein>